<reference evidence="3" key="2">
    <citation type="submission" date="2021-04" db="EMBL/GenBank/DDBJ databases">
        <title>Complete Genome and methylome analysis of Thiothrix fructosivorans ATCC 49748.</title>
        <authorList>
            <person name="Fomenkov A."/>
            <person name="Sun L."/>
            <person name="Vincze T."/>
            <person name="Grabovich M.Y."/>
            <person name="Roberts R.J."/>
        </authorList>
    </citation>
    <scope>NUCLEOTIDE SEQUENCE</scope>
    <source>
        <strain evidence="3">ATCC 49748</strain>
    </source>
</reference>
<reference evidence="2 4" key="1">
    <citation type="submission" date="2021-03" db="EMBL/GenBank/DDBJ databases">
        <title>Draft genome and methylome analysis of Thiotrix fructosivoruns ATCC 49748.</title>
        <authorList>
            <person name="Fomenkov A."/>
            <person name="Grabovich M.Y."/>
            <person name="Roberts R.J."/>
        </authorList>
    </citation>
    <scope>NUCLEOTIDE SEQUENCE [LARGE SCALE GENOMIC DNA]</scope>
    <source>
        <strain evidence="2 4">ATCC 49748</strain>
    </source>
</reference>
<dbReference type="RefSeq" id="WP_207250497.1">
    <property type="nucleotide sequence ID" value="NZ_JAFMPM010000006.1"/>
</dbReference>
<keyword evidence="4" id="KW-1185">Reference proteome</keyword>
<accession>A0A8B0SS53</accession>
<dbReference type="AlphaFoldDB" id="A0A8B0SS53"/>
<organism evidence="3">
    <name type="scientific">Thiothrix fructosivorans</name>
    <dbReference type="NCBI Taxonomy" id="111770"/>
    <lineage>
        <taxon>Bacteria</taxon>
        <taxon>Pseudomonadati</taxon>
        <taxon>Pseudomonadota</taxon>
        <taxon>Gammaproteobacteria</taxon>
        <taxon>Thiotrichales</taxon>
        <taxon>Thiotrichaceae</taxon>
        <taxon>Thiothrix</taxon>
    </lineage>
</organism>
<feature type="signal peptide" evidence="1">
    <location>
        <begin position="1"/>
        <end position="22"/>
    </location>
</feature>
<evidence type="ECO:0008006" key="5">
    <source>
        <dbReference type="Google" id="ProtNLM"/>
    </source>
</evidence>
<name>A0A8B0SS53_9GAMM</name>
<proteinExistence type="predicted"/>
<keyword evidence="1" id="KW-0732">Signal</keyword>
<evidence type="ECO:0000313" key="4">
    <source>
        <dbReference type="Proteomes" id="UP000664466"/>
    </source>
</evidence>
<feature type="chain" id="PRO_5032476218" description="Lipoprotein" evidence="1">
    <location>
        <begin position="23"/>
        <end position="97"/>
    </location>
</feature>
<evidence type="ECO:0000313" key="2">
    <source>
        <dbReference type="EMBL" id="MBO0612820.1"/>
    </source>
</evidence>
<gene>
    <name evidence="3" type="ORF">J1836_005075</name>
    <name evidence="2" type="ORF">J1836_07755</name>
</gene>
<dbReference type="EMBL" id="CP072748">
    <property type="protein sequence ID" value="QTX11722.1"/>
    <property type="molecule type" value="Genomic_DNA"/>
</dbReference>
<evidence type="ECO:0000313" key="3">
    <source>
        <dbReference type="EMBL" id="QTX11722.1"/>
    </source>
</evidence>
<protein>
    <recommendedName>
        <fullName evidence="5">Lipoprotein</fullName>
    </recommendedName>
</protein>
<dbReference type="Proteomes" id="UP000664466">
    <property type="component" value="Unassembled WGS sequence"/>
</dbReference>
<sequence length="97" mass="10724">MKTKIVSVLWTLLTVATLPSCASVQENSLYSMWQEHAYSAYSMPVPAAPISPFMSAVMPYKPMLTNPLDTVSASLVNVSRTVSAQEDKFIAQYYSLQ</sequence>
<dbReference type="EMBL" id="JAFMPM010000006">
    <property type="protein sequence ID" value="MBO0612820.1"/>
    <property type="molecule type" value="Genomic_DNA"/>
</dbReference>
<evidence type="ECO:0000256" key="1">
    <source>
        <dbReference type="SAM" id="SignalP"/>
    </source>
</evidence>